<keyword evidence="4" id="KW-0067">ATP-binding</keyword>
<dbReference type="Proteomes" id="UP000183413">
    <property type="component" value="Unassembled WGS sequence"/>
</dbReference>
<keyword evidence="6" id="KW-0472">Membrane</keyword>
<evidence type="ECO:0000259" key="7">
    <source>
        <dbReference type="PROSITE" id="PS50011"/>
    </source>
</evidence>
<dbReference type="PANTHER" id="PTHR43289:SF34">
    <property type="entry name" value="SERINE_THREONINE-PROTEIN KINASE YBDM-RELATED"/>
    <property type="match status" value="1"/>
</dbReference>
<keyword evidence="6" id="KW-1133">Transmembrane helix</keyword>
<feature type="region of interest" description="Disordered" evidence="5">
    <location>
        <begin position="305"/>
        <end position="330"/>
    </location>
</feature>
<keyword evidence="1" id="KW-0808">Transferase</keyword>
<dbReference type="AlphaFoldDB" id="A0A1I5J0A0"/>
<evidence type="ECO:0000256" key="5">
    <source>
        <dbReference type="SAM" id="MobiDB-lite"/>
    </source>
</evidence>
<evidence type="ECO:0000256" key="4">
    <source>
        <dbReference type="ARBA" id="ARBA00022840"/>
    </source>
</evidence>
<feature type="compositionally biased region" description="Low complexity" evidence="5">
    <location>
        <begin position="305"/>
        <end position="317"/>
    </location>
</feature>
<feature type="compositionally biased region" description="Gly residues" evidence="5">
    <location>
        <begin position="383"/>
        <end position="396"/>
    </location>
</feature>
<dbReference type="PROSITE" id="PS00108">
    <property type="entry name" value="PROTEIN_KINASE_ST"/>
    <property type="match status" value="1"/>
</dbReference>
<feature type="compositionally biased region" description="Gly residues" evidence="5">
    <location>
        <begin position="427"/>
        <end position="463"/>
    </location>
</feature>
<dbReference type="GO" id="GO:0005524">
    <property type="term" value="F:ATP binding"/>
    <property type="evidence" value="ECO:0007669"/>
    <property type="project" value="UniProtKB-KW"/>
</dbReference>
<dbReference type="InterPro" id="IPR000719">
    <property type="entry name" value="Prot_kinase_dom"/>
</dbReference>
<evidence type="ECO:0000256" key="2">
    <source>
        <dbReference type="ARBA" id="ARBA00022741"/>
    </source>
</evidence>
<dbReference type="GO" id="GO:0004674">
    <property type="term" value="F:protein serine/threonine kinase activity"/>
    <property type="evidence" value="ECO:0007669"/>
    <property type="project" value="UniProtKB-KW"/>
</dbReference>
<dbReference type="STRING" id="1993.SAMN04489713_108212"/>
<dbReference type="PANTHER" id="PTHR43289">
    <property type="entry name" value="MITOGEN-ACTIVATED PROTEIN KINASE KINASE KINASE 20-RELATED"/>
    <property type="match status" value="1"/>
</dbReference>
<dbReference type="PROSITE" id="PS50011">
    <property type="entry name" value="PROTEIN_KINASE_DOM"/>
    <property type="match status" value="1"/>
</dbReference>
<dbReference type="EMBL" id="FOVH01000008">
    <property type="protein sequence ID" value="SFO66264.1"/>
    <property type="molecule type" value="Genomic_DNA"/>
</dbReference>
<keyword evidence="8" id="KW-0723">Serine/threonine-protein kinase</keyword>
<accession>A0A1I5J0A0</accession>
<gene>
    <name evidence="8" type="ORF">SAMN04489713_108212</name>
</gene>
<sequence length="558" mass="55984">MPETEPLTPDDPTAVGPYRLSGRLGMGGQGVVYLGHGADGVPVAVKVLRAELASEPRVRERFTKEIAAARRVDPFCIAQVLDASLDDRRPYIVTEYVEGPSLQQALQQAGPRDGAALRRLAVATATALAAIHEAGVVHRDFKPSNVLLGPDGPRVIDFGIARDVESPLTVTSSIIGTPAYMAPEQFAGDPAGPPADVFAWGSVIACASTGRPPFGADTFPAIMHRVLQGEPDLGDMPEPLRATVTACLAKDPARRPAMQAVLLRLLGAQTQATGPADARTVVDPPRPAPALAPAPAPAQAFAAPAARPAAAPMPGAPHTVGDGGRKGRASAGRRPVVLLGAGAAALVVALLAGAAVWTFWPDASGAEERDQAGYTGTNPQGRTGPGGVDATGGGATTGPSGSPSPSGTASTPGRGKGGSSGPSKPGSGSGSGSGSGGGNSGGGSDGGSGGSGGGGSGSGGGTSGPTARIDYFTVGTGAACEPSPVDLRYRITGSRNPTPIKFSIYFDGRLGDGHPISWAAEPSFSSGGAQSESKGTHSYRMVLISPSHQEITRTFKVC</sequence>
<protein>
    <submittedName>
        <fullName evidence="8">Serine/threonine protein kinase</fullName>
    </submittedName>
</protein>
<feature type="domain" description="Protein kinase" evidence="7">
    <location>
        <begin position="18"/>
        <end position="266"/>
    </location>
</feature>
<keyword evidence="3 8" id="KW-0418">Kinase</keyword>
<evidence type="ECO:0000313" key="8">
    <source>
        <dbReference type="EMBL" id="SFO66264.1"/>
    </source>
</evidence>
<evidence type="ECO:0000256" key="3">
    <source>
        <dbReference type="ARBA" id="ARBA00022777"/>
    </source>
</evidence>
<evidence type="ECO:0000256" key="6">
    <source>
        <dbReference type="SAM" id="Phobius"/>
    </source>
</evidence>
<feature type="transmembrane region" description="Helical" evidence="6">
    <location>
        <begin position="336"/>
        <end position="360"/>
    </location>
</feature>
<evidence type="ECO:0000313" key="9">
    <source>
        <dbReference type="Proteomes" id="UP000183413"/>
    </source>
</evidence>
<dbReference type="InParanoid" id="A0A1I5J0A0"/>
<keyword evidence="9" id="KW-1185">Reference proteome</keyword>
<dbReference type="Gene3D" id="1.10.510.10">
    <property type="entry name" value="Transferase(Phosphotransferase) domain 1"/>
    <property type="match status" value="1"/>
</dbReference>
<dbReference type="SUPFAM" id="SSF56112">
    <property type="entry name" value="Protein kinase-like (PK-like)"/>
    <property type="match status" value="1"/>
</dbReference>
<evidence type="ECO:0000256" key="1">
    <source>
        <dbReference type="ARBA" id="ARBA00022679"/>
    </source>
</evidence>
<dbReference type="eggNOG" id="COG0515">
    <property type="taxonomic scope" value="Bacteria"/>
</dbReference>
<dbReference type="InterPro" id="IPR008271">
    <property type="entry name" value="Ser/Thr_kinase_AS"/>
</dbReference>
<reference evidence="8 9" key="1">
    <citation type="submission" date="2016-10" db="EMBL/GenBank/DDBJ databases">
        <authorList>
            <person name="de Groot N.N."/>
        </authorList>
    </citation>
    <scope>NUCLEOTIDE SEQUENCE [LARGE SCALE GENOMIC DNA]</scope>
    <source>
        <strain evidence="8 9">DSM 43067</strain>
    </source>
</reference>
<feature type="region of interest" description="Disordered" evidence="5">
    <location>
        <begin position="368"/>
        <end position="464"/>
    </location>
</feature>
<dbReference type="Pfam" id="PF00069">
    <property type="entry name" value="Pkinase"/>
    <property type="match status" value="1"/>
</dbReference>
<dbReference type="RefSeq" id="WP_075022169.1">
    <property type="nucleotide sequence ID" value="NZ_FOVH01000008.1"/>
</dbReference>
<feature type="compositionally biased region" description="Low complexity" evidence="5">
    <location>
        <begin position="397"/>
        <end position="413"/>
    </location>
</feature>
<name>A0A1I5J0A0_9ACTN</name>
<dbReference type="CDD" id="cd14014">
    <property type="entry name" value="STKc_PknB_like"/>
    <property type="match status" value="1"/>
</dbReference>
<dbReference type="InterPro" id="IPR011009">
    <property type="entry name" value="Kinase-like_dom_sf"/>
</dbReference>
<keyword evidence="2" id="KW-0547">Nucleotide-binding</keyword>
<keyword evidence="6" id="KW-0812">Transmembrane</keyword>
<organism evidence="8 9">
    <name type="scientific">Actinomadura madurae</name>
    <dbReference type="NCBI Taxonomy" id="1993"/>
    <lineage>
        <taxon>Bacteria</taxon>
        <taxon>Bacillati</taxon>
        <taxon>Actinomycetota</taxon>
        <taxon>Actinomycetes</taxon>
        <taxon>Streptosporangiales</taxon>
        <taxon>Thermomonosporaceae</taxon>
        <taxon>Actinomadura</taxon>
    </lineage>
</organism>
<proteinExistence type="predicted"/>
<dbReference type="Gene3D" id="3.30.200.20">
    <property type="entry name" value="Phosphorylase Kinase, domain 1"/>
    <property type="match status" value="1"/>
</dbReference>